<evidence type="ECO:0000313" key="1">
    <source>
        <dbReference type="EMBL" id="KAK6955064.1"/>
    </source>
</evidence>
<dbReference type="EMBL" id="JBANMG010000003">
    <property type="protein sequence ID" value="KAK6955064.1"/>
    <property type="molecule type" value="Genomic_DNA"/>
</dbReference>
<reference evidence="1 2" key="1">
    <citation type="journal article" date="2024" name="Front Chem Biol">
        <title>Unveiling the potential of Daldinia eschscholtzii MFLUCC 19-0629 through bioactivity and bioinformatics studies for enhanced sustainable agriculture production.</title>
        <authorList>
            <person name="Brooks S."/>
            <person name="Weaver J.A."/>
            <person name="Klomchit A."/>
            <person name="Alharthi S.A."/>
            <person name="Onlamun T."/>
            <person name="Nurani R."/>
            <person name="Vong T.K."/>
            <person name="Alberti F."/>
            <person name="Greco C."/>
        </authorList>
    </citation>
    <scope>NUCLEOTIDE SEQUENCE [LARGE SCALE GENOMIC DNA]</scope>
    <source>
        <strain evidence="1">MFLUCC 19-0629</strain>
    </source>
</reference>
<accession>A0AAX6MRD5</accession>
<name>A0AAX6MRD5_9PEZI</name>
<proteinExistence type="predicted"/>
<evidence type="ECO:0008006" key="3">
    <source>
        <dbReference type="Google" id="ProtNLM"/>
    </source>
</evidence>
<dbReference type="SUPFAM" id="SSF52047">
    <property type="entry name" value="RNI-like"/>
    <property type="match status" value="1"/>
</dbReference>
<dbReference type="AlphaFoldDB" id="A0AAX6MRD5"/>
<protein>
    <recommendedName>
        <fullName evidence="3">SOCS box domain-containing protein</fullName>
    </recommendedName>
</protein>
<gene>
    <name evidence="1" type="ORF">Daesc_002694</name>
</gene>
<dbReference type="Proteomes" id="UP001369815">
    <property type="component" value="Unassembled WGS sequence"/>
</dbReference>
<keyword evidence="2" id="KW-1185">Reference proteome</keyword>
<comment type="caution">
    <text evidence="1">The sequence shown here is derived from an EMBL/GenBank/DDBJ whole genome shotgun (WGS) entry which is preliminary data.</text>
</comment>
<evidence type="ECO:0000313" key="2">
    <source>
        <dbReference type="Proteomes" id="UP001369815"/>
    </source>
</evidence>
<organism evidence="1 2">
    <name type="scientific">Daldinia eschscholtzii</name>
    <dbReference type="NCBI Taxonomy" id="292717"/>
    <lineage>
        <taxon>Eukaryota</taxon>
        <taxon>Fungi</taxon>
        <taxon>Dikarya</taxon>
        <taxon>Ascomycota</taxon>
        <taxon>Pezizomycotina</taxon>
        <taxon>Sordariomycetes</taxon>
        <taxon>Xylariomycetidae</taxon>
        <taxon>Xylariales</taxon>
        <taxon>Hypoxylaceae</taxon>
        <taxon>Daldinia</taxon>
    </lineage>
</organism>
<sequence>MSADFAYAVEPLQTSVLASPSERLADKVMAQVMNEPPPPPLDQRQLFRLYENYETTIDQQIMALSNADDVYCLQEIIPRFPSLQEIAMSSDFWFWHGKHKTPFDGCLVLPNDELQPVGCRHLDSLLSAISQTDIKLRRLTAGLLSWWFFHKPAAELRNTLSFCSNLTCLELCIDTGENNRDATLADDLIVGTDVPECRRLLRTGLLRDFIRSLSQLQTLYVVFNWHSEEEGYPARLKDIMEPKHRWEHLRSLTLGNIICERQDMMSMLKRHKSTLKELCLRDIRLKSTSWQLLLPKIRRTMDLDEACICGEIYGLEENPPYPEYWDLSLPDASEDLLRDEINEYLVNGEIKRCPLNHYYNR</sequence>